<keyword evidence="6" id="KW-0732">Signal</keyword>
<protein>
    <recommendedName>
        <fullName evidence="2">diguanylate cyclase</fullName>
        <ecNumber evidence="2">2.7.7.65</ecNumber>
    </recommendedName>
</protein>
<feature type="repeat" description="TPR" evidence="4">
    <location>
        <begin position="206"/>
        <end position="239"/>
    </location>
</feature>
<dbReference type="GO" id="GO:0052621">
    <property type="term" value="F:diguanylate cyclase activity"/>
    <property type="evidence" value="ECO:0007669"/>
    <property type="project" value="UniProtKB-EC"/>
</dbReference>
<dbReference type="PANTHER" id="PTHR45138">
    <property type="entry name" value="REGULATORY COMPONENTS OF SENSORY TRANSDUCTION SYSTEM"/>
    <property type="match status" value="1"/>
</dbReference>
<dbReference type="InterPro" id="IPR000160">
    <property type="entry name" value="GGDEF_dom"/>
</dbReference>
<feature type="signal peptide" evidence="6">
    <location>
        <begin position="1"/>
        <end position="22"/>
    </location>
</feature>
<dbReference type="KEGG" id="kge:TQ33_2169"/>
<dbReference type="STRING" id="914150.TQ33_2169"/>
<dbReference type="PROSITE" id="PS50887">
    <property type="entry name" value="GGDEF"/>
    <property type="match status" value="1"/>
</dbReference>
<keyword evidence="9" id="KW-1185">Reference proteome</keyword>
<dbReference type="InterPro" id="IPR043128">
    <property type="entry name" value="Rev_trsase/Diguanyl_cyclase"/>
</dbReference>
<comment type="cofactor">
    <cofactor evidence="1">
        <name>Mg(2+)</name>
        <dbReference type="ChEBI" id="CHEBI:18420"/>
    </cofactor>
</comment>
<evidence type="ECO:0000256" key="3">
    <source>
        <dbReference type="ARBA" id="ARBA00034247"/>
    </source>
</evidence>
<evidence type="ECO:0000256" key="2">
    <source>
        <dbReference type="ARBA" id="ARBA00012528"/>
    </source>
</evidence>
<dbReference type="InterPro" id="IPR050469">
    <property type="entry name" value="Diguanylate_Cyclase"/>
</dbReference>
<keyword evidence="5" id="KW-0472">Membrane</keyword>
<sequence>MYIYRKCIQFVFLCLLSCNAFAFIIPDKAASPSFSAHPSSNINSSALQKQLYGMANLSVPERQQEAFYLKITNLLNKPDLDNHSEALANILMANYHILNGDALRAREFLSIAQPLVQDVDELSLNRQYQYVNIFVLRSEGDIEKALSESENLYEDVKDTWGLNKLGDLILERAYITSLLSRYKEAIKLLDLALDYALESNDPYLISETYNVFGILYNFLNDTQSAIMYFEKAVEVMEKHPALVSNIYFYANLGDSYRINKQYDKALEFAHKARRLSIQENDIPLQAFTHQVEARINTDTENYAAAIEQLQKAKQLQEQVGEKLFGYELQTDFAYAYLKLGELDRAEQHIEYAIEEAEKVAALDDFYLKKLRADISAQRGQYEQAFTLLDDSFKTYRDAFNDNLTYVSNLSREQLDQERLSFENKLLEKENQISSKFVEQYKEYSVWLITLVILMLLLLLICCWLIFKYRRVARQNEEMALTDNLTHLPNRRQVFRKLDNEHQRTALDKTVYSLIIFDIDHFKTINDRFGHRIGDKVINRLASITRHTLRDNDTIGRISGEEFLIILPDTNISDAIQIANRLNEQFANADFESLAEGIHLTASFGVTEYTPDDENLDMVINRADRLLYKAKKEGRNRVVSTSINGTSED</sequence>
<dbReference type="Pfam" id="PF00990">
    <property type="entry name" value="GGDEF"/>
    <property type="match status" value="1"/>
</dbReference>
<dbReference type="SMART" id="SM00267">
    <property type="entry name" value="GGDEF"/>
    <property type="match status" value="1"/>
</dbReference>
<accession>A0A0F6TS22</accession>
<dbReference type="SMART" id="SM00028">
    <property type="entry name" value="TPR"/>
    <property type="match status" value="5"/>
</dbReference>
<dbReference type="HOGENOM" id="CLU_022176_2_0_6"/>
<dbReference type="InterPro" id="IPR029787">
    <property type="entry name" value="Nucleotide_cyclase"/>
</dbReference>
<organism evidence="8 9">
    <name type="scientific">Kangiella geojedonensis</name>
    <dbReference type="NCBI Taxonomy" id="914150"/>
    <lineage>
        <taxon>Bacteria</taxon>
        <taxon>Pseudomonadati</taxon>
        <taxon>Pseudomonadota</taxon>
        <taxon>Gammaproteobacteria</taxon>
        <taxon>Kangiellales</taxon>
        <taxon>Kangiellaceae</taxon>
        <taxon>Kangiella</taxon>
    </lineage>
</organism>
<dbReference type="Gene3D" id="3.30.70.270">
    <property type="match status" value="1"/>
</dbReference>
<dbReference type="Proteomes" id="UP000034071">
    <property type="component" value="Chromosome"/>
</dbReference>
<dbReference type="Gene3D" id="1.25.40.10">
    <property type="entry name" value="Tetratricopeptide repeat domain"/>
    <property type="match status" value="1"/>
</dbReference>
<evidence type="ECO:0000313" key="8">
    <source>
        <dbReference type="EMBL" id="AKE53095.1"/>
    </source>
</evidence>
<dbReference type="AlphaFoldDB" id="A0A0F6TS22"/>
<dbReference type="SUPFAM" id="SSF55073">
    <property type="entry name" value="Nucleotide cyclase"/>
    <property type="match status" value="1"/>
</dbReference>
<dbReference type="CDD" id="cd01949">
    <property type="entry name" value="GGDEF"/>
    <property type="match status" value="1"/>
</dbReference>
<name>A0A0F6TS22_9GAMM</name>
<reference evidence="8 9" key="1">
    <citation type="submission" date="2015-02" db="EMBL/GenBank/DDBJ databases">
        <title>Complete genome sequence of Kangiella geojedonensis strain YCS-5T.</title>
        <authorList>
            <person name="Kim K.M."/>
        </authorList>
    </citation>
    <scope>NUCLEOTIDE SEQUENCE [LARGE SCALE GENOMIC DNA]</scope>
    <source>
        <strain evidence="8 9">YCS-5</strain>
    </source>
</reference>
<dbReference type="PROSITE" id="PS50005">
    <property type="entry name" value="TPR"/>
    <property type="match status" value="2"/>
</dbReference>
<dbReference type="Pfam" id="PF13424">
    <property type="entry name" value="TPR_12"/>
    <property type="match status" value="1"/>
</dbReference>
<evidence type="ECO:0000256" key="5">
    <source>
        <dbReference type="SAM" id="Phobius"/>
    </source>
</evidence>
<dbReference type="SUPFAM" id="SSF48452">
    <property type="entry name" value="TPR-like"/>
    <property type="match status" value="2"/>
</dbReference>
<evidence type="ECO:0000256" key="1">
    <source>
        <dbReference type="ARBA" id="ARBA00001946"/>
    </source>
</evidence>
<feature type="repeat" description="TPR" evidence="4">
    <location>
        <begin position="246"/>
        <end position="279"/>
    </location>
</feature>
<feature type="chain" id="PRO_5002510123" description="diguanylate cyclase" evidence="6">
    <location>
        <begin position="23"/>
        <end position="648"/>
    </location>
</feature>
<comment type="catalytic activity">
    <reaction evidence="3">
        <text>2 GTP = 3',3'-c-di-GMP + 2 diphosphate</text>
        <dbReference type="Rhea" id="RHEA:24898"/>
        <dbReference type="ChEBI" id="CHEBI:33019"/>
        <dbReference type="ChEBI" id="CHEBI:37565"/>
        <dbReference type="ChEBI" id="CHEBI:58805"/>
        <dbReference type="EC" id="2.7.7.65"/>
    </reaction>
</comment>
<evidence type="ECO:0000256" key="6">
    <source>
        <dbReference type="SAM" id="SignalP"/>
    </source>
</evidence>
<feature type="domain" description="GGDEF" evidence="7">
    <location>
        <begin position="509"/>
        <end position="642"/>
    </location>
</feature>
<keyword evidence="5" id="KW-1133">Transmembrane helix</keyword>
<dbReference type="InterPro" id="IPR011990">
    <property type="entry name" value="TPR-like_helical_dom_sf"/>
</dbReference>
<keyword evidence="4" id="KW-0802">TPR repeat</keyword>
<keyword evidence="5" id="KW-0812">Transmembrane</keyword>
<dbReference type="EC" id="2.7.7.65" evidence="2"/>
<evidence type="ECO:0000256" key="4">
    <source>
        <dbReference type="PROSITE-ProRule" id="PRU00339"/>
    </source>
</evidence>
<dbReference type="PANTHER" id="PTHR45138:SF9">
    <property type="entry name" value="DIGUANYLATE CYCLASE DGCM-RELATED"/>
    <property type="match status" value="1"/>
</dbReference>
<proteinExistence type="predicted"/>
<feature type="transmembrane region" description="Helical" evidence="5">
    <location>
        <begin position="443"/>
        <end position="466"/>
    </location>
</feature>
<dbReference type="FunFam" id="3.30.70.270:FF:000001">
    <property type="entry name" value="Diguanylate cyclase domain protein"/>
    <property type="match status" value="1"/>
</dbReference>
<dbReference type="EMBL" id="CP010975">
    <property type="protein sequence ID" value="AKE53095.1"/>
    <property type="molecule type" value="Genomic_DNA"/>
</dbReference>
<gene>
    <name evidence="8" type="ORF">TQ33_2169</name>
</gene>
<evidence type="ECO:0000259" key="7">
    <source>
        <dbReference type="PROSITE" id="PS50887"/>
    </source>
</evidence>
<dbReference type="InterPro" id="IPR019734">
    <property type="entry name" value="TPR_rpt"/>
</dbReference>
<evidence type="ECO:0000313" key="9">
    <source>
        <dbReference type="Proteomes" id="UP000034071"/>
    </source>
</evidence>
<dbReference type="NCBIfam" id="TIGR00254">
    <property type="entry name" value="GGDEF"/>
    <property type="match status" value="1"/>
</dbReference>